<keyword evidence="9" id="KW-0414">Isoprene biosynthesis</keyword>
<evidence type="ECO:0000256" key="9">
    <source>
        <dbReference type="HAMAP-Rule" id="MF_00061"/>
    </source>
</evidence>
<evidence type="ECO:0000256" key="3">
    <source>
        <dbReference type="ARBA" id="ARBA00017473"/>
    </source>
</evidence>
<name>A0A858RCT7_9BACT</name>
<dbReference type="InterPro" id="IPR020568">
    <property type="entry name" value="Ribosomal_Su5_D2-typ_SF"/>
</dbReference>
<keyword evidence="5 9" id="KW-0547">Nucleotide-binding</keyword>
<comment type="similarity">
    <text evidence="1 9">Belongs to the GHMP kinase family. IspE subfamily.</text>
</comment>
<keyword evidence="7 9" id="KW-0067">ATP-binding</keyword>
<dbReference type="Gene3D" id="3.30.230.10">
    <property type="match status" value="1"/>
</dbReference>
<dbReference type="Gene3D" id="3.30.70.890">
    <property type="entry name" value="GHMP kinase, C-terminal domain"/>
    <property type="match status" value="1"/>
</dbReference>
<comment type="pathway">
    <text evidence="9">Isoprenoid biosynthesis; isopentenyl diphosphate biosynthesis via DXP pathway; isopentenyl diphosphate from 1-deoxy-D-xylulose 5-phosphate: step 3/6.</text>
</comment>
<feature type="binding site" evidence="9">
    <location>
        <begin position="95"/>
        <end position="105"/>
    </location>
    <ligand>
        <name>ATP</name>
        <dbReference type="ChEBI" id="CHEBI:30616"/>
    </ligand>
</feature>
<evidence type="ECO:0000256" key="5">
    <source>
        <dbReference type="ARBA" id="ARBA00022741"/>
    </source>
</evidence>
<dbReference type="GO" id="GO:0005524">
    <property type="term" value="F:ATP binding"/>
    <property type="evidence" value="ECO:0007669"/>
    <property type="project" value="UniProtKB-UniRule"/>
</dbReference>
<keyword evidence="4 9" id="KW-0808">Transferase</keyword>
<dbReference type="SUPFAM" id="SSF54211">
    <property type="entry name" value="Ribosomal protein S5 domain 2-like"/>
    <property type="match status" value="1"/>
</dbReference>
<evidence type="ECO:0000256" key="4">
    <source>
        <dbReference type="ARBA" id="ARBA00022679"/>
    </source>
</evidence>
<dbReference type="UniPathway" id="UPA00056">
    <property type="reaction ID" value="UER00094"/>
</dbReference>
<comment type="function">
    <text evidence="9">Catalyzes the phosphorylation of the position 2 hydroxy group of 4-diphosphocytidyl-2C-methyl-D-erythritol.</text>
</comment>
<dbReference type="GO" id="GO:0016114">
    <property type="term" value="P:terpenoid biosynthetic process"/>
    <property type="evidence" value="ECO:0007669"/>
    <property type="project" value="UniProtKB-UniRule"/>
</dbReference>
<evidence type="ECO:0000256" key="7">
    <source>
        <dbReference type="ARBA" id="ARBA00022840"/>
    </source>
</evidence>
<dbReference type="Pfam" id="PF00288">
    <property type="entry name" value="GHMP_kinases_N"/>
    <property type="match status" value="1"/>
</dbReference>
<keyword evidence="6 9" id="KW-0418">Kinase</keyword>
<dbReference type="PANTHER" id="PTHR43527">
    <property type="entry name" value="4-DIPHOSPHOCYTIDYL-2-C-METHYL-D-ERYTHRITOL KINASE, CHLOROPLASTIC"/>
    <property type="match status" value="1"/>
</dbReference>
<dbReference type="PANTHER" id="PTHR43527:SF2">
    <property type="entry name" value="4-DIPHOSPHOCYTIDYL-2-C-METHYL-D-ERYTHRITOL KINASE, CHLOROPLASTIC"/>
    <property type="match status" value="1"/>
</dbReference>
<dbReference type="NCBIfam" id="TIGR00154">
    <property type="entry name" value="ispE"/>
    <property type="match status" value="1"/>
</dbReference>
<evidence type="ECO:0000256" key="1">
    <source>
        <dbReference type="ARBA" id="ARBA00009684"/>
    </source>
</evidence>
<protein>
    <recommendedName>
        <fullName evidence="3 9">4-diphosphocytidyl-2-C-methyl-D-erythritol kinase</fullName>
        <shortName evidence="9">CMK</shortName>
        <ecNumber evidence="2 9">2.7.1.148</ecNumber>
    </recommendedName>
    <alternativeName>
        <fullName evidence="8 9">4-(cytidine-5'-diphospho)-2-C-methyl-D-erythritol kinase</fullName>
    </alternativeName>
</protein>
<dbReference type="SUPFAM" id="SSF55060">
    <property type="entry name" value="GHMP Kinase, C-terminal domain"/>
    <property type="match status" value="1"/>
</dbReference>
<feature type="active site" evidence="9">
    <location>
        <position position="137"/>
    </location>
</feature>
<evidence type="ECO:0000256" key="2">
    <source>
        <dbReference type="ARBA" id="ARBA00012052"/>
    </source>
</evidence>
<evidence type="ECO:0000256" key="8">
    <source>
        <dbReference type="ARBA" id="ARBA00032554"/>
    </source>
</evidence>
<reference evidence="12 13" key="1">
    <citation type="submission" date="2020-04" db="EMBL/GenBank/DDBJ databases">
        <title>Luteolibacter sp. G-1-1-1 isolated from soil.</title>
        <authorList>
            <person name="Dahal R.H."/>
        </authorList>
    </citation>
    <scope>NUCLEOTIDE SEQUENCE [LARGE SCALE GENOMIC DNA]</scope>
    <source>
        <strain evidence="12 13">G-1-1-1</strain>
    </source>
</reference>
<dbReference type="HAMAP" id="MF_00061">
    <property type="entry name" value="IspE"/>
    <property type="match status" value="1"/>
</dbReference>
<dbReference type="InterPro" id="IPR036554">
    <property type="entry name" value="GHMP_kinase_C_sf"/>
</dbReference>
<proteinExistence type="inferred from homology"/>
<sequence length="280" mass="29762">MSETLILDAPAKLNLSLRVLRKREDGFHELDTLMVRLPGLCDRLSFTLADADTFSCDDPGVPGDGSNLVLKALAAYRAAAGWFQPLAIHLEKSVPHGAGLGGGSSDAAATLAAVDRLNGDALGTERLMEIAATIGSDIPYFLGPPAARATGRGEKIEAADEPPKLPVLLLKPGFGVATPDAYKRWSTSKELPGIPYAPQLFPWGELVNDLERPVFEKHLFLAEVKLWLLGRPEVAGALMSGSGSTMFAILKNDEAATALIEAARAELDPTLWAWQGLIGG</sequence>
<dbReference type="EC" id="2.7.1.148" evidence="2 9"/>
<dbReference type="EMBL" id="CP051774">
    <property type="protein sequence ID" value="QJE94505.1"/>
    <property type="molecule type" value="Genomic_DNA"/>
</dbReference>
<feature type="domain" description="GHMP kinase C-terminal" evidence="11">
    <location>
        <begin position="207"/>
        <end position="266"/>
    </location>
</feature>
<accession>A0A858RCT7</accession>
<organism evidence="12 13">
    <name type="scientific">Luteolibacter luteus</name>
    <dbReference type="NCBI Taxonomy" id="2728835"/>
    <lineage>
        <taxon>Bacteria</taxon>
        <taxon>Pseudomonadati</taxon>
        <taxon>Verrucomicrobiota</taxon>
        <taxon>Verrucomicrobiia</taxon>
        <taxon>Verrucomicrobiales</taxon>
        <taxon>Verrucomicrobiaceae</taxon>
        <taxon>Luteolibacter</taxon>
    </lineage>
</organism>
<evidence type="ECO:0000256" key="6">
    <source>
        <dbReference type="ARBA" id="ARBA00022777"/>
    </source>
</evidence>
<feature type="domain" description="GHMP kinase N-terminal" evidence="10">
    <location>
        <begin position="67"/>
        <end position="139"/>
    </location>
</feature>
<evidence type="ECO:0000313" key="12">
    <source>
        <dbReference type="EMBL" id="QJE94505.1"/>
    </source>
</evidence>
<comment type="catalytic activity">
    <reaction evidence="9">
        <text>4-CDP-2-C-methyl-D-erythritol + ATP = 4-CDP-2-C-methyl-D-erythritol 2-phosphate + ADP + H(+)</text>
        <dbReference type="Rhea" id="RHEA:18437"/>
        <dbReference type="ChEBI" id="CHEBI:15378"/>
        <dbReference type="ChEBI" id="CHEBI:30616"/>
        <dbReference type="ChEBI" id="CHEBI:57823"/>
        <dbReference type="ChEBI" id="CHEBI:57919"/>
        <dbReference type="ChEBI" id="CHEBI:456216"/>
        <dbReference type="EC" id="2.7.1.148"/>
    </reaction>
</comment>
<dbReference type="RefSeq" id="WP_169452726.1">
    <property type="nucleotide sequence ID" value="NZ_CP051774.1"/>
</dbReference>
<dbReference type="AlphaFoldDB" id="A0A858RCT7"/>
<dbReference type="InterPro" id="IPR014721">
    <property type="entry name" value="Ribsml_uS5_D2-typ_fold_subgr"/>
</dbReference>
<keyword evidence="13" id="KW-1185">Reference proteome</keyword>
<evidence type="ECO:0000259" key="10">
    <source>
        <dbReference type="Pfam" id="PF00288"/>
    </source>
</evidence>
<dbReference type="InterPro" id="IPR006204">
    <property type="entry name" value="GHMP_kinase_N_dom"/>
</dbReference>
<gene>
    <name evidence="9 12" type="primary">ispE</name>
    <name evidence="12" type="ORF">HHL09_01445</name>
</gene>
<dbReference type="Pfam" id="PF08544">
    <property type="entry name" value="GHMP_kinases_C"/>
    <property type="match status" value="1"/>
</dbReference>
<dbReference type="GO" id="GO:0019288">
    <property type="term" value="P:isopentenyl diphosphate biosynthetic process, methylerythritol 4-phosphate pathway"/>
    <property type="evidence" value="ECO:0007669"/>
    <property type="project" value="UniProtKB-UniRule"/>
</dbReference>
<dbReference type="GO" id="GO:0050515">
    <property type="term" value="F:4-(cytidine 5'-diphospho)-2-C-methyl-D-erythritol kinase activity"/>
    <property type="evidence" value="ECO:0007669"/>
    <property type="project" value="UniProtKB-UniRule"/>
</dbReference>
<dbReference type="KEGG" id="luo:HHL09_01445"/>
<dbReference type="InterPro" id="IPR004424">
    <property type="entry name" value="IspE"/>
</dbReference>
<feature type="active site" evidence="9">
    <location>
        <position position="12"/>
    </location>
</feature>
<dbReference type="Proteomes" id="UP000501812">
    <property type="component" value="Chromosome"/>
</dbReference>
<evidence type="ECO:0000313" key="13">
    <source>
        <dbReference type="Proteomes" id="UP000501812"/>
    </source>
</evidence>
<dbReference type="PIRSF" id="PIRSF010376">
    <property type="entry name" value="IspE"/>
    <property type="match status" value="1"/>
</dbReference>
<evidence type="ECO:0000259" key="11">
    <source>
        <dbReference type="Pfam" id="PF08544"/>
    </source>
</evidence>
<dbReference type="InterPro" id="IPR013750">
    <property type="entry name" value="GHMP_kinase_C_dom"/>
</dbReference>